<dbReference type="GO" id="GO:0044545">
    <property type="term" value="C:NSL complex"/>
    <property type="evidence" value="ECO:0000318"/>
    <property type="project" value="GO_Central"/>
</dbReference>
<feature type="compositionally biased region" description="Polar residues" evidence="14">
    <location>
        <begin position="1"/>
        <end position="15"/>
    </location>
</feature>
<keyword evidence="7" id="KW-0156">Chromatin regulator</keyword>
<evidence type="ECO:0000256" key="4">
    <source>
        <dbReference type="ARBA" id="ARBA00022499"/>
    </source>
</evidence>
<evidence type="ECO:0000256" key="14">
    <source>
        <dbReference type="SAM" id="MobiDB-lite"/>
    </source>
</evidence>
<evidence type="ECO:0000256" key="8">
    <source>
        <dbReference type="ARBA" id="ARBA00023128"/>
    </source>
</evidence>
<dbReference type="GeneID" id="110775141"/>
<evidence type="ECO:0000256" key="12">
    <source>
        <dbReference type="ARBA" id="ARBA00093359"/>
    </source>
</evidence>
<evidence type="ECO:0000313" key="17">
    <source>
        <dbReference type="RefSeq" id="XP_021835437.1"/>
    </source>
</evidence>
<dbReference type="PANTHER" id="PTHR13453:SF1">
    <property type="entry name" value="KAT8 REGULATORY NSL COMPLEX SUBUNIT 2"/>
    <property type="match status" value="1"/>
</dbReference>
<comment type="subunit">
    <text evidence="13">Component of the NSL complex at least composed of KAT8/MOF, KANSL1, KANSL2, KANSL3, MCRS1, PHF20, OGT1/OGT, WDR5 and HCFC1.</text>
</comment>
<feature type="domain" description="KANL2-like probable zinc-finger" evidence="15">
    <location>
        <begin position="197"/>
        <end position="260"/>
    </location>
</feature>
<evidence type="ECO:0000313" key="16">
    <source>
        <dbReference type="Proteomes" id="UP000813463"/>
    </source>
</evidence>
<evidence type="ECO:0000256" key="9">
    <source>
        <dbReference type="ARBA" id="ARBA00023242"/>
    </source>
</evidence>
<dbReference type="InterPro" id="IPR026316">
    <property type="entry name" value="NSL2"/>
</dbReference>
<reference evidence="17" key="2">
    <citation type="submission" date="2025-08" db="UniProtKB">
        <authorList>
            <consortium name="RefSeq"/>
        </authorList>
    </citation>
    <scope>IDENTIFICATION</scope>
    <source>
        <tissue evidence="17">Leaf</tissue>
    </source>
</reference>
<keyword evidence="16" id="KW-1185">Reference proteome</keyword>
<gene>
    <name evidence="17" type="primary">LOC110775141</name>
</gene>
<dbReference type="Proteomes" id="UP000813463">
    <property type="component" value="Chromosome 3"/>
</dbReference>
<proteinExistence type="predicted"/>
<sequence length="322" mass="35814">MASSSKFSKNDLVSTSPPPPPPPPTPLQQHQQPPLKKPSDPINISKKRKLHTSTPSDNNNILSPSMEDLSLSKSSHLTHQEVLRRRLHRVRRLSTVYRDHYWALMEDLRVHYRDYYWKYGVSPCKEEDERESGGDREFAGFNVEGCGESNNNNNNSTITNNHGNCVVAGNGGGGGKLGLGFAGESVPEFKSSGNNRCAYVTCRLKAMALTSFCYLHILSDPQQNLYKACNYIIKIAQQGPILCGRPILKATVPSLCNIHFPKAQKDVKHALKKGGLNVSSSSKLADKFHVIVAEYVQLIQSKRRAAQKRNVKTVVVKEESMC</sequence>
<dbReference type="GO" id="GO:0005634">
    <property type="term" value="C:nucleus"/>
    <property type="evidence" value="ECO:0007669"/>
    <property type="project" value="UniProtKB-SubCell"/>
</dbReference>
<protein>
    <recommendedName>
        <fullName evidence="3">KAT8 regulatory NSL complex subunit 2</fullName>
    </recommendedName>
    <alternativeName>
        <fullName evidence="11">NSL complex protein NSL2</fullName>
    </alternativeName>
    <alternativeName>
        <fullName evidence="10">Non-specific lethal 2 homolog</fullName>
    </alternativeName>
</protein>
<keyword evidence="4" id="KW-1017">Isopeptide bond</keyword>
<evidence type="ECO:0000256" key="10">
    <source>
        <dbReference type="ARBA" id="ARBA00032947"/>
    </source>
</evidence>
<evidence type="ECO:0000259" key="15">
    <source>
        <dbReference type="Pfam" id="PF13891"/>
    </source>
</evidence>
<keyword evidence="9" id="KW-0539">Nucleus</keyword>
<dbReference type="AlphaFoldDB" id="A0A9R0HR25"/>
<dbReference type="InterPro" id="IPR025927">
    <property type="entry name" value="Znf_KANL2-like"/>
</dbReference>
<feature type="compositionally biased region" description="Polar residues" evidence="14">
    <location>
        <begin position="52"/>
        <end position="63"/>
    </location>
</feature>
<comment type="subcellular location">
    <subcellularLocation>
        <location evidence="2">Mitochondrion</location>
    </subcellularLocation>
    <subcellularLocation>
        <location evidence="1">Nucleus</location>
    </subcellularLocation>
</comment>
<evidence type="ECO:0000256" key="6">
    <source>
        <dbReference type="ARBA" id="ARBA00022843"/>
    </source>
</evidence>
<evidence type="ECO:0000256" key="13">
    <source>
        <dbReference type="ARBA" id="ARBA00093543"/>
    </source>
</evidence>
<reference evidence="16" key="1">
    <citation type="journal article" date="2021" name="Nat. Commun.">
        <title>Genomic analyses provide insights into spinach domestication and the genetic basis of agronomic traits.</title>
        <authorList>
            <person name="Cai X."/>
            <person name="Sun X."/>
            <person name="Xu C."/>
            <person name="Sun H."/>
            <person name="Wang X."/>
            <person name="Ge C."/>
            <person name="Zhang Z."/>
            <person name="Wang Q."/>
            <person name="Fei Z."/>
            <person name="Jiao C."/>
            <person name="Wang Q."/>
        </authorList>
    </citation>
    <scope>NUCLEOTIDE SEQUENCE [LARGE SCALE GENOMIC DNA]</scope>
    <source>
        <strain evidence="16">cv. Varoflay</strain>
    </source>
</reference>
<dbReference type="KEGG" id="soe:110775141"/>
<dbReference type="GO" id="GO:0006325">
    <property type="term" value="P:chromatin organization"/>
    <property type="evidence" value="ECO:0007669"/>
    <property type="project" value="UniProtKB-KW"/>
</dbReference>
<evidence type="ECO:0000256" key="7">
    <source>
        <dbReference type="ARBA" id="ARBA00022853"/>
    </source>
</evidence>
<keyword evidence="5" id="KW-0597">Phosphoprotein</keyword>
<dbReference type="Pfam" id="PF13891">
    <property type="entry name" value="zf-C3HC3H_KANSL2"/>
    <property type="match status" value="1"/>
</dbReference>
<dbReference type="PANTHER" id="PTHR13453">
    <property type="entry name" value="KAT8 REGULATORY NSL COMPLEX SUBUNIT 2"/>
    <property type="match status" value="1"/>
</dbReference>
<dbReference type="GO" id="GO:0005739">
    <property type="term" value="C:mitochondrion"/>
    <property type="evidence" value="ECO:0007669"/>
    <property type="project" value="UniProtKB-SubCell"/>
</dbReference>
<evidence type="ECO:0000256" key="2">
    <source>
        <dbReference type="ARBA" id="ARBA00004173"/>
    </source>
</evidence>
<evidence type="ECO:0000256" key="1">
    <source>
        <dbReference type="ARBA" id="ARBA00004123"/>
    </source>
</evidence>
<evidence type="ECO:0000256" key="11">
    <source>
        <dbReference type="ARBA" id="ARBA00033378"/>
    </source>
</evidence>
<keyword evidence="6" id="KW-0832">Ubl conjugation</keyword>
<feature type="compositionally biased region" description="Pro residues" evidence="14">
    <location>
        <begin position="16"/>
        <end position="26"/>
    </location>
</feature>
<dbReference type="RefSeq" id="XP_021835437.1">
    <property type="nucleotide sequence ID" value="XM_021979745.2"/>
</dbReference>
<dbReference type="OrthoDB" id="677315at2759"/>
<keyword evidence="8" id="KW-0496">Mitochondrion</keyword>
<organism evidence="16 17">
    <name type="scientific">Spinacia oleracea</name>
    <name type="common">Spinach</name>
    <dbReference type="NCBI Taxonomy" id="3562"/>
    <lineage>
        <taxon>Eukaryota</taxon>
        <taxon>Viridiplantae</taxon>
        <taxon>Streptophyta</taxon>
        <taxon>Embryophyta</taxon>
        <taxon>Tracheophyta</taxon>
        <taxon>Spermatophyta</taxon>
        <taxon>Magnoliopsida</taxon>
        <taxon>eudicotyledons</taxon>
        <taxon>Gunneridae</taxon>
        <taxon>Pentapetalae</taxon>
        <taxon>Caryophyllales</taxon>
        <taxon>Chenopodiaceae</taxon>
        <taxon>Chenopodioideae</taxon>
        <taxon>Anserineae</taxon>
        <taxon>Spinacia</taxon>
    </lineage>
</organism>
<evidence type="ECO:0000256" key="3">
    <source>
        <dbReference type="ARBA" id="ARBA00015508"/>
    </source>
</evidence>
<feature type="region of interest" description="Disordered" evidence="14">
    <location>
        <begin position="1"/>
        <end position="66"/>
    </location>
</feature>
<comment type="function">
    <text evidence="12">Non-catalytic component of the NSL histone acetyltransferase complex, a multiprotein complex that mediates histone H4 acetylation at 'Lys-5'- and 'Lys-8' (H4K5ac and H4K8ac) at transcription start sites and promotes transcription initiation. Required for NSL complex stability and for transcription of intraciliary transport genes in both ciliated and non-ciliated cells by regulating histone H4 acetylation at 'Lys-5'- and 'Lys-12' (H4K5ac and H4K12ac). This is necessary for cilium assembly in ciliated cells and for organization of the microtubule cytoskeleton in non-ciliated cells. Required within the NSL complex to maintain nuclear architecture stability by promoting KAT8-mediated acetylation of lamin LMNA.</text>
</comment>
<accession>A0A9R0HR25</accession>
<evidence type="ECO:0000256" key="5">
    <source>
        <dbReference type="ARBA" id="ARBA00022553"/>
    </source>
</evidence>
<name>A0A9R0HR25_SPIOL</name>